<evidence type="ECO:0000313" key="3">
    <source>
        <dbReference type="Proteomes" id="UP001392437"/>
    </source>
</evidence>
<dbReference type="PANTHER" id="PTHR34598:SF3">
    <property type="entry name" value="OXIDOREDUCTASE AN1597"/>
    <property type="match status" value="1"/>
</dbReference>
<gene>
    <name evidence="2" type="ORF">PG999_003007</name>
</gene>
<accession>A0AAW0R9R0</accession>
<comment type="caution">
    <text evidence="2">The sequence shown here is derived from an EMBL/GenBank/DDBJ whole genome shotgun (WGS) entry which is preliminary data.</text>
</comment>
<name>A0AAW0R9R0_9PEZI</name>
<comment type="similarity">
    <text evidence="1">Belongs to the asaB hydroxylase/desaturase family.</text>
</comment>
<protein>
    <submittedName>
        <fullName evidence="2">Uncharacterized protein</fullName>
    </submittedName>
</protein>
<dbReference type="NCBIfam" id="NF041278">
    <property type="entry name" value="CmcJ_NvfI_EfuI"/>
    <property type="match status" value="1"/>
</dbReference>
<reference evidence="2 3" key="1">
    <citation type="submission" date="2023-01" db="EMBL/GenBank/DDBJ databases">
        <title>Analysis of 21 Apiospora genomes using comparative genomics revels a genus with tremendous synthesis potential of carbohydrate active enzymes and secondary metabolites.</title>
        <authorList>
            <person name="Sorensen T."/>
        </authorList>
    </citation>
    <scope>NUCLEOTIDE SEQUENCE [LARGE SCALE GENOMIC DNA]</scope>
    <source>
        <strain evidence="2 3">CBS 117206</strain>
    </source>
</reference>
<evidence type="ECO:0000313" key="2">
    <source>
        <dbReference type="EMBL" id="KAK8130627.1"/>
    </source>
</evidence>
<keyword evidence="3" id="KW-1185">Reference proteome</keyword>
<dbReference type="InterPro" id="IPR044053">
    <property type="entry name" value="AsaB-like"/>
</dbReference>
<proteinExistence type="inferred from homology"/>
<organism evidence="2 3">
    <name type="scientific">Apiospora kogelbergensis</name>
    <dbReference type="NCBI Taxonomy" id="1337665"/>
    <lineage>
        <taxon>Eukaryota</taxon>
        <taxon>Fungi</taxon>
        <taxon>Dikarya</taxon>
        <taxon>Ascomycota</taxon>
        <taxon>Pezizomycotina</taxon>
        <taxon>Sordariomycetes</taxon>
        <taxon>Xylariomycetidae</taxon>
        <taxon>Amphisphaeriales</taxon>
        <taxon>Apiosporaceae</taxon>
        <taxon>Apiospora</taxon>
    </lineage>
</organism>
<dbReference type="Proteomes" id="UP001392437">
    <property type="component" value="Unassembled WGS sequence"/>
</dbReference>
<sequence length="276" mass="32154">MRTSINYTAITPNLELEKAFSTDYHVDHIKGAVRSNTKTEYHPVSVNEIQEPEKFQLDVHGFCVLHGKTHLDPLNAYKNKSEVEKAYCVYNIITVTSKVRKRDIDYPEVVRAYRTEYEQPSSIAHCDWSTAGALTVLRWCFPGNENFWKGKRFDLLNVWRPLKQPSDDWPLAVCDYTTVDPEHDIRLNDAIRRDRVDELCLLHYNEKHKWYYLKDQGVDDLLVFRNTDSHGDKAREFQITALPVHRWIGAFHAAVRNPLAKGPPRESVEVRLVAIY</sequence>
<dbReference type="GO" id="GO:0016491">
    <property type="term" value="F:oxidoreductase activity"/>
    <property type="evidence" value="ECO:0007669"/>
    <property type="project" value="InterPro"/>
</dbReference>
<dbReference type="EMBL" id="JAQQWP010000002">
    <property type="protein sequence ID" value="KAK8130627.1"/>
    <property type="molecule type" value="Genomic_DNA"/>
</dbReference>
<dbReference type="PANTHER" id="PTHR34598">
    <property type="entry name" value="BLL6449 PROTEIN"/>
    <property type="match status" value="1"/>
</dbReference>
<dbReference type="AlphaFoldDB" id="A0AAW0R9R0"/>
<evidence type="ECO:0000256" key="1">
    <source>
        <dbReference type="ARBA" id="ARBA00023604"/>
    </source>
</evidence>